<sequence>MERSDEGNPEQRRTEGQTTETIVADSIGNSYRITQMSTVTNDIPAMRRIEVCSTNAEGATTVFETYVCNDGVIADEAIINYIYVDITNPERSICRTVPLPITREQAAEIVGLPTPCLEGNNDPEIICAICLERFGDVNEEIKKLPCDRVFHYLCILRSTQLRNLCPICRRPYDRRSGQQREVR</sequence>
<dbReference type="PROSITE" id="PS50089">
    <property type="entry name" value="ZF_RING_2"/>
    <property type="match status" value="1"/>
</dbReference>
<dbReference type="InterPro" id="IPR013083">
    <property type="entry name" value="Znf_RING/FYVE/PHD"/>
</dbReference>
<feature type="domain" description="RING-type" evidence="3">
    <location>
        <begin position="127"/>
        <end position="169"/>
    </location>
</feature>
<dbReference type="EMBL" id="BSEH01000848">
    <property type="protein sequence ID" value="GLJ59351.1"/>
    <property type="molecule type" value="Genomic_DNA"/>
</dbReference>
<dbReference type="GO" id="GO:0008270">
    <property type="term" value="F:zinc ion binding"/>
    <property type="evidence" value="ECO:0007669"/>
    <property type="project" value="UniProtKB-KW"/>
</dbReference>
<proteinExistence type="predicted"/>
<dbReference type="PANTHER" id="PTHR22765">
    <property type="entry name" value="RING FINGER AND PROTEASE ASSOCIATED DOMAIN-CONTAINING"/>
    <property type="match status" value="1"/>
</dbReference>
<dbReference type="EMBL" id="BSEH01000848">
    <property type="protein sequence ID" value="GLJ59352.1"/>
    <property type="molecule type" value="Genomic_DNA"/>
</dbReference>
<name>A0AAD3NW08_CRYJA</name>
<dbReference type="GO" id="GO:0006511">
    <property type="term" value="P:ubiquitin-dependent protein catabolic process"/>
    <property type="evidence" value="ECO:0007669"/>
    <property type="project" value="TreeGrafter"/>
</dbReference>
<protein>
    <recommendedName>
        <fullName evidence="3">RING-type domain-containing protein</fullName>
    </recommendedName>
</protein>
<keyword evidence="1" id="KW-0863">Zinc-finger</keyword>
<dbReference type="InterPro" id="IPR001841">
    <property type="entry name" value="Znf_RING"/>
</dbReference>
<keyword evidence="1" id="KW-0862">Zinc</keyword>
<evidence type="ECO:0000256" key="2">
    <source>
        <dbReference type="SAM" id="MobiDB-lite"/>
    </source>
</evidence>
<dbReference type="Proteomes" id="UP001234787">
    <property type="component" value="Unassembled WGS sequence"/>
</dbReference>
<dbReference type="SMART" id="SM00184">
    <property type="entry name" value="RING"/>
    <property type="match status" value="1"/>
</dbReference>
<feature type="region of interest" description="Disordered" evidence="2">
    <location>
        <begin position="1"/>
        <end position="20"/>
    </location>
</feature>
<organism evidence="5 6">
    <name type="scientific">Cryptomeria japonica</name>
    <name type="common">Japanese cedar</name>
    <name type="synonym">Cupressus japonica</name>
    <dbReference type="NCBI Taxonomy" id="3369"/>
    <lineage>
        <taxon>Eukaryota</taxon>
        <taxon>Viridiplantae</taxon>
        <taxon>Streptophyta</taxon>
        <taxon>Embryophyta</taxon>
        <taxon>Tracheophyta</taxon>
        <taxon>Spermatophyta</taxon>
        <taxon>Pinopsida</taxon>
        <taxon>Pinidae</taxon>
        <taxon>Conifers II</taxon>
        <taxon>Cupressales</taxon>
        <taxon>Cupressaceae</taxon>
        <taxon>Cryptomeria</taxon>
    </lineage>
</organism>
<keyword evidence="1" id="KW-0479">Metal-binding</keyword>
<keyword evidence="6" id="KW-1185">Reference proteome</keyword>
<evidence type="ECO:0000259" key="3">
    <source>
        <dbReference type="PROSITE" id="PS50089"/>
    </source>
</evidence>
<dbReference type="AlphaFoldDB" id="A0AAD3NW08"/>
<accession>A0AAD3NW08</accession>
<dbReference type="InterPro" id="IPR051826">
    <property type="entry name" value="E3_ubiquitin-ligase_domain"/>
</dbReference>
<evidence type="ECO:0000313" key="4">
    <source>
        <dbReference type="EMBL" id="GLJ59351.1"/>
    </source>
</evidence>
<evidence type="ECO:0000313" key="5">
    <source>
        <dbReference type="EMBL" id="GLJ59352.1"/>
    </source>
</evidence>
<dbReference type="Pfam" id="PF13639">
    <property type="entry name" value="zf-RING_2"/>
    <property type="match status" value="1"/>
</dbReference>
<dbReference type="GO" id="GO:0061630">
    <property type="term" value="F:ubiquitin protein ligase activity"/>
    <property type="evidence" value="ECO:0007669"/>
    <property type="project" value="TreeGrafter"/>
</dbReference>
<evidence type="ECO:0000313" key="6">
    <source>
        <dbReference type="Proteomes" id="UP001234787"/>
    </source>
</evidence>
<gene>
    <name evidence="4" type="ORF">SUGI_1504380</name>
    <name evidence="5" type="ORF">SUGI_1504390</name>
</gene>
<feature type="compositionally biased region" description="Basic and acidic residues" evidence="2">
    <location>
        <begin position="1"/>
        <end position="15"/>
    </location>
</feature>
<dbReference type="SUPFAM" id="SSF57850">
    <property type="entry name" value="RING/U-box"/>
    <property type="match status" value="1"/>
</dbReference>
<dbReference type="Gene3D" id="3.30.40.10">
    <property type="entry name" value="Zinc/RING finger domain, C3HC4 (zinc finger)"/>
    <property type="match status" value="1"/>
</dbReference>
<comment type="caution">
    <text evidence="5">The sequence shown here is derived from an EMBL/GenBank/DDBJ whole genome shotgun (WGS) entry which is preliminary data.</text>
</comment>
<dbReference type="PANTHER" id="PTHR22765:SF434">
    <property type="entry name" value="GB|AAD18119.1-RELATED"/>
    <property type="match status" value="1"/>
</dbReference>
<evidence type="ECO:0000256" key="1">
    <source>
        <dbReference type="PROSITE-ProRule" id="PRU00175"/>
    </source>
</evidence>
<reference evidence="5" key="1">
    <citation type="submission" date="2022-12" db="EMBL/GenBank/DDBJ databases">
        <title>Chromosome-Level Genome Assembly of Japanese Cedar (Cryptomeriajaponica D. Don).</title>
        <authorList>
            <person name="Fujino T."/>
            <person name="Yamaguchi K."/>
            <person name="Yokoyama T."/>
            <person name="Hamanaka T."/>
            <person name="Harazono Y."/>
            <person name="Kamada H."/>
            <person name="Kobayashi W."/>
            <person name="Ujino-Ihara T."/>
            <person name="Uchiyama K."/>
            <person name="Matsumoto A."/>
            <person name="Izuno A."/>
            <person name="Tsumura Y."/>
            <person name="Toyoda A."/>
            <person name="Shigenobu S."/>
            <person name="Moriguchi Y."/>
            <person name="Ueno S."/>
            <person name="Kasahara M."/>
        </authorList>
    </citation>
    <scope>NUCLEOTIDE SEQUENCE</scope>
</reference>